<dbReference type="Proteomes" id="UP000735302">
    <property type="component" value="Unassembled WGS sequence"/>
</dbReference>
<proteinExistence type="predicted"/>
<evidence type="ECO:0000313" key="3">
    <source>
        <dbReference type="Proteomes" id="UP000735302"/>
    </source>
</evidence>
<dbReference type="InterPro" id="IPR016135">
    <property type="entry name" value="UBQ-conjugating_enzyme/RWD"/>
</dbReference>
<dbReference type="AlphaFoldDB" id="A0AAV3XVR3"/>
<feature type="domain" description="UBC core" evidence="1">
    <location>
        <begin position="1"/>
        <end position="146"/>
    </location>
</feature>
<dbReference type="InterPro" id="IPR050113">
    <property type="entry name" value="Ub_conjugating_enzyme"/>
</dbReference>
<dbReference type="PANTHER" id="PTHR24067">
    <property type="entry name" value="UBIQUITIN-CONJUGATING ENZYME E2"/>
    <property type="match status" value="1"/>
</dbReference>
<evidence type="ECO:0000313" key="2">
    <source>
        <dbReference type="EMBL" id="GFN79085.1"/>
    </source>
</evidence>
<gene>
    <name evidence="2" type="ORF">PoB_000559100</name>
</gene>
<sequence>MGRMLAEPSPGISLNMCGEISTLSEWIIDIEGAPETIYGGEIFQLNFKFGPNYPMVPPQVVFVGPNIPVNPHVYSNGHICLSILNFEWCPMLNVRTICLSIISMLSSCKEKVVSAGYAAMSNLLLTIFTSASTFPVVHISADSLIFSLPGSFPPHYPL</sequence>
<dbReference type="Gene3D" id="3.10.110.10">
    <property type="entry name" value="Ubiquitin Conjugating Enzyme"/>
    <property type="match status" value="1"/>
</dbReference>
<evidence type="ECO:0000259" key="1">
    <source>
        <dbReference type="PROSITE" id="PS50127"/>
    </source>
</evidence>
<keyword evidence="3" id="KW-1185">Reference proteome</keyword>
<dbReference type="Pfam" id="PF00179">
    <property type="entry name" value="UQ_con"/>
    <property type="match status" value="1"/>
</dbReference>
<organism evidence="2 3">
    <name type="scientific">Plakobranchus ocellatus</name>
    <dbReference type="NCBI Taxonomy" id="259542"/>
    <lineage>
        <taxon>Eukaryota</taxon>
        <taxon>Metazoa</taxon>
        <taxon>Spiralia</taxon>
        <taxon>Lophotrochozoa</taxon>
        <taxon>Mollusca</taxon>
        <taxon>Gastropoda</taxon>
        <taxon>Heterobranchia</taxon>
        <taxon>Euthyneura</taxon>
        <taxon>Panpulmonata</taxon>
        <taxon>Sacoglossa</taxon>
        <taxon>Placobranchoidea</taxon>
        <taxon>Plakobranchidae</taxon>
        <taxon>Plakobranchus</taxon>
    </lineage>
</organism>
<dbReference type="PROSITE" id="PS50127">
    <property type="entry name" value="UBC_2"/>
    <property type="match status" value="1"/>
</dbReference>
<dbReference type="CDD" id="cd23808">
    <property type="entry name" value="UBCc_UBE2W"/>
    <property type="match status" value="1"/>
</dbReference>
<comment type="caution">
    <text evidence="2">The sequence shown here is derived from an EMBL/GenBank/DDBJ whole genome shotgun (WGS) entry which is preliminary data.</text>
</comment>
<dbReference type="InterPro" id="IPR000608">
    <property type="entry name" value="UBC"/>
</dbReference>
<accession>A0AAV3XVR3</accession>
<reference evidence="2 3" key="1">
    <citation type="journal article" date="2021" name="Elife">
        <title>Chloroplast acquisition without the gene transfer in kleptoplastic sea slugs, Plakobranchus ocellatus.</title>
        <authorList>
            <person name="Maeda T."/>
            <person name="Takahashi S."/>
            <person name="Yoshida T."/>
            <person name="Shimamura S."/>
            <person name="Takaki Y."/>
            <person name="Nagai Y."/>
            <person name="Toyoda A."/>
            <person name="Suzuki Y."/>
            <person name="Arimoto A."/>
            <person name="Ishii H."/>
            <person name="Satoh N."/>
            <person name="Nishiyama T."/>
            <person name="Hasebe M."/>
            <person name="Maruyama T."/>
            <person name="Minagawa J."/>
            <person name="Obokata J."/>
            <person name="Shigenobu S."/>
        </authorList>
    </citation>
    <scope>NUCLEOTIDE SEQUENCE [LARGE SCALE GENOMIC DNA]</scope>
</reference>
<dbReference type="EMBL" id="BLXT01000641">
    <property type="protein sequence ID" value="GFN79085.1"/>
    <property type="molecule type" value="Genomic_DNA"/>
</dbReference>
<dbReference type="SMART" id="SM00212">
    <property type="entry name" value="UBCc"/>
    <property type="match status" value="1"/>
</dbReference>
<dbReference type="SUPFAM" id="SSF54495">
    <property type="entry name" value="UBC-like"/>
    <property type="match status" value="1"/>
</dbReference>
<name>A0AAV3XVR3_9GAST</name>
<protein>
    <submittedName>
        <fullName evidence="2">Ubiquitin-conjugating enzyme e2 w</fullName>
    </submittedName>
</protein>